<feature type="transmembrane region" description="Helical" evidence="9">
    <location>
        <begin position="140"/>
        <end position="159"/>
    </location>
</feature>
<dbReference type="InterPro" id="IPR035906">
    <property type="entry name" value="MetI-like_sf"/>
</dbReference>
<dbReference type="GO" id="GO:0006865">
    <property type="term" value="P:amino acid transport"/>
    <property type="evidence" value="ECO:0007669"/>
    <property type="project" value="UniProtKB-KW"/>
</dbReference>
<keyword evidence="5 9" id="KW-0812">Transmembrane</keyword>
<feature type="transmembrane region" description="Helical" evidence="9">
    <location>
        <begin position="79"/>
        <end position="98"/>
    </location>
</feature>
<comment type="caution">
    <text evidence="11">The sequence shown here is derived from an EMBL/GenBank/DDBJ whole genome shotgun (WGS) entry which is preliminary data.</text>
</comment>
<dbReference type="InterPro" id="IPR010065">
    <property type="entry name" value="AA_ABC_transptr_permease_3TM"/>
</dbReference>
<dbReference type="PANTHER" id="PTHR30614">
    <property type="entry name" value="MEMBRANE COMPONENT OF AMINO ACID ABC TRANSPORTER"/>
    <property type="match status" value="1"/>
</dbReference>
<keyword evidence="8 9" id="KW-0472">Membrane</keyword>
<keyword evidence="6" id="KW-0029">Amino-acid transport</keyword>
<keyword evidence="12" id="KW-1185">Reference proteome</keyword>
<dbReference type="Pfam" id="PF00528">
    <property type="entry name" value="BPD_transp_1"/>
    <property type="match status" value="1"/>
</dbReference>
<evidence type="ECO:0000256" key="4">
    <source>
        <dbReference type="ARBA" id="ARBA00022475"/>
    </source>
</evidence>
<proteinExistence type="inferred from homology"/>
<feature type="domain" description="ABC transmembrane type-1" evidence="10">
    <location>
        <begin position="10"/>
        <end position="198"/>
    </location>
</feature>
<evidence type="ECO:0000256" key="9">
    <source>
        <dbReference type="RuleBase" id="RU363032"/>
    </source>
</evidence>
<feature type="transmembrane region" description="Helical" evidence="9">
    <location>
        <begin position="179"/>
        <end position="199"/>
    </location>
</feature>
<keyword evidence="4" id="KW-1003">Cell membrane</keyword>
<gene>
    <name evidence="11" type="primary">glnM</name>
    <name evidence="11" type="ORF">NRB20_53650</name>
</gene>
<reference evidence="11 12" key="1">
    <citation type="submission" date="2019-10" db="EMBL/GenBank/DDBJ databases">
        <title>Nocardia macrotermitis sp. nov. and Nocardia aurantia sp. nov., isolated from the gut of fungus growing-termite Macrotermes natalensis.</title>
        <authorList>
            <person name="Benndorf R."/>
            <person name="Schwitalla J."/>
            <person name="Martin K."/>
            <person name="De Beer W."/>
            <person name="Kaster A.-K."/>
            <person name="Vollmers J."/>
            <person name="Poulsen M."/>
            <person name="Beemelmanns C."/>
        </authorList>
    </citation>
    <scope>NUCLEOTIDE SEQUENCE [LARGE SCALE GENOMIC DNA]</scope>
    <source>
        <strain evidence="11 12">RB20</strain>
    </source>
</reference>
<dbReference type="InterPro" id="IPR043429">
    <property type="entry name" value="ArtM/GltK/GlnP/TcyL/YhdX-like"/>
</dbReference>
<name>A0A7K0DAA1_9NOCA</name>
<dbReference type="GO" id="GO:0022857">
    <property type="term" value="F:transmembrane transporter activity"/>
    <property type="evidence" value="ECO:0007669"/>
    <property type="project" value="InterPro"/>
</dbReference>
<dbReference type="SUPFAM" id="SSF161098">
    <property type="entry name" value="MetI-like"/>
    <property type="match status" value="1"/>
</dbReference>
<dbReference type="Gene3D" id="1.10.3720.10">
    <property type="entry name" value="MetI-like"/>
    <property type="match status" value="1"/>
</dbReference>
<comment type="subcellular location">
    <subcellularLocation>
        <location evidence="1 9">Cell membrane</location>
        <topology evidence="1 9">Multi-pass membrane protein</topology>
    </subcellularLocation>
</comment>
<feature type="transmembrane region" description="Helical" evidence="9">
    <location>
        <begin position="13"/>
        <end position="34"/>
    </location>
</feature>
<evidence type="ECO:0000313" key="12">
    <source>
        <dbReference type="Proteomes" id="UP000438448"/>
    </source>
</evidence>
<evidence type="ECO:0000256" key="3">
    <source>
        <dbReference type="ARBA" id="ARBA00022448"/>
    </source>
</evidence>
<evidence type="ECO:0000256" key="2">
    <source>
        <dbReference type="ARBA" id="ARBA00010072"/>
    </source>
</evidence>
<dbReference type="PANTHER" id="PTHR30614:SF37">
    <property type="entry name" value="AMINO-ACID ABC TRANSPORTER PERMEASE PROTEIN YHDX-RELATED"/>
    <property type="match status" value="1"/>
</dbReference>
<evidence type="ECO:0000256" key="1">
    <source>
        <dbReference type="ARBA" id="ARBA00004651"/>
    </source>
</evidence>
<protein>
    <submittedName>
        <fullName evidence="11">Putative glutamine ABC transporter permease protein GlnM</fullName>
    </submittedName>
</protein>
<dbReference type="CDD" id="cd06261">
    <property type="entry name" value="TM_PBP2"/>
    <property type="match status" value="1"/>
</dbReference>
<dbReference type="AlphaFoldDB" id="A0A7K0DAA1"/>
<dbReference type="RefSeq" id="WP_319945422.1">
    <property type="nucleotide sequence ID" value="NZ_WEGK01000012.1"/>
</dbReference>
<evidence type="ECO:0000256" key="8">
    <source>
        <dbReference type="ARBA" id="ARBA00023136"/>
    </source>
</evidence>
<feature type="transmembrane region" description="Helical" evidence="9">
    <location>
        <begin position="46"/>
        <end position="67"/>
    </location>
</feature>
<sequence>MIWADLGPALERTLGLVVLTYLGALALGILLAICRIGPVPPLRAAATAYVTVFRNVPLLVLLVLFTFGLPTVGLLIPLYYNAALAMALYWAAFVCEVVRSGVRTVPRGQVEAARALGMSLGQCLGLVILPQALRTMVQPLANIFIGSALATALAAAAGVSELTFWYQQQANQAGSPLTSFVIVAAIYVVIALTAGLVAGRIEERVAIHR</sequence>
<dbReference type="InterPro" id="IPR000515">
    <property type="entry name" value="MetI-like"/>
</dbReference>
<dbReference type="NCBIfam" id="TIGR01726">
    <property type="entry name" value="HEQRo_perm_3TM"/>
    <property type="match status" value="1"/>
</dbReference>
<evidence type="ECO:0000256" key="7">
    <source>
        <dbReference type="ARBA" id="ARBA00022989"/>
    </source>
</evidence>
<keyword evidence="7 9" id="KW-1133">Transmembrane helix</keyword>
<keyword evidence="3 9" id="KW-0813">Transport</keyword>
<dbReference type="EMBL" id="WEGK01000012">
    <property type="protein sequence ID" value="MQY22252.1"/>
    <property type="molecule type" value="Genomic_DNA"/>
</dbReference>
<organism evidence="11 12">
    <name type="scientific">Nocardia macrotermitis</name>
    <dbReference type="NCBI Taxonomy" id="2585198"/>
    <lineage>
        <taxon>Bacteria</taxon>
        <taxon>Bacillati</taxon>
        <taxon>Actinomycetota</taxon>
        <taxon>Actinomycetes</taxon>
        <taxon>Mycobacteriales</taxon>
        <taxon>Nocardiaceae</taxon>
        <taxon>Nocardia</taxon>
    </lineage>
</organism>
<dbReference type="PROSITE" id="PS50928">
    <property type="entry name" value="ABC_TM1"/>
    <property type="match status" value="1"/>
</dbReference>
<evidence type="ECO:0000259" key="10">
    <source>
        <dbReference type="PROSITE" id="PS50928"/>
    </source>
</evidence>
<dbReference type="GO" id="GO:0043190">
    <property type="term" value="C:ATP-binding cassette (ABC) transporter complex"/>
    <property type="evidence" value="ECO:0007669"/>
    <property type="project" value="InterPro"/>
</dbReference>
<evidence type="ECO:0000256" key="5">
    <source>
        <dbReference type="ARBA" id="ARBA00022692"/>
    </source>
</evidence>
<evidence type="ECO:0000313" key="11">
    <source>
        <dbReference type="EMBL" id="MQY22252.1"/>
    </source>
</evidence>
<dbReference type="Proteomes" id="UP000438448">
    <property type="component" value="Unassembled WGS sequence"/>
</dbReference>
<evidence type="ECO:0000256" key="6">
    <source>
        <dbReference type="ARBA" id="ARBA00022970"/>
    </source>
</evidence>
<accession>A0A7K0DAA1</accession>
<comment type="similarity">
    <text evidence="2">Belongs to the binding-protein-dependent transport system permease family. HisMQ subfamily.</text>
</comment>